<dbReference type="PANTHER" id="PTHR33449:SF1">
    <property type="entry name" value="NUCLEOID-ASSOCIATED PROTEIN YBAB"/>
    <property type="match status" value="1"/>
</dbReference>
<dbReference type="SUPFAM" id="SSF82607">
    <property type="entry name" value="YbaB-like"/>
    <property type="match status" value="1"/>
</dbReference>
<reference evidence="3" key="1">
    <citation type="submission" date="2017-09" db="EMBL/GenBank/DDBJ databases">
        <title>Depth-based differentiation of microbial function through sediment-hosted aquifers and enrichment of novel symbionts in the deep terrestrial subsurface.</title>
        <authorList>
            <person name="Probst A.J."/>
            <person name="Ladd B."/>
            <person name="Jarett J.K."/>
            <person name="Geller-Mcgrath D.E."/>
            <person name="Sieber C.M.K."/>
            <person name="Emerson J.B."/>
            <person name="Anantharaman K."/>
            <person name="Thomas B.C."/>
            <person name="Malmstrom R."/>
            <person name="Stieglmeier M."/>
            <person name="Klingl A."/>
            <person name="Woyke T."/>
            <person name="Ryan C.M."/>
            <person name="Banfield J.F."/>
        </authorList>
    </citation>
    <scope>NUCLEOTIDE SEQUENCE [LARGE SCALE GENOMIC DNA]</scope>
</reference>
<dbReference type="EMBL" id="PETL01000165">
    <property type="protein sequence ID" value="PIV64200.1"/>
    <property type="molecule type" value="Genomic_DNA"/>
</dbReference>
<name>A0A2M7E8Y7_9BACT</name>
<accession>A0A2M7E8Y7</accession>
<dbReference type="InterPro" id="IPR004401">
    <property type="entry name" value="YbaB/EbfC"/>
</dbReference>
<evidence type="ECO:0000313" key="3">
    <source>
        <dbReference type="Proteomes" id="UP000228886"/>
    </source>
</evidence>
<sequence length="99" mass="11078">MPKMFDLVKQAMQMKREAGKIQQELVSHTYKATSADEKVEAVVNGKMEIVSLKISPDAFTSVSPEKLERNIKDTINEAIGKAQKSLSEIMKSRMPDLPI</sequence>
<evidence type="ECO:0000313" key="2">
    <source>
        <dbReference type="EMBL" id="PIV64200.1"/>
    </source>
</evidence>
<proteinExistence type="predicted"/>
<gene>
    <name evidence="2" type="ORF">COS11_03390</name>
</gene>
<evidence type="ECO:0000256" key="1">
    <source>
        <dbReference type="ARBA" id="ARBA00023125"/>
    </source>
</evidence>
<protein>
    <submittedName>
        <fullName evidence="2">YbaB/EbfC family nucleoid-associated protein</fullName>
    </submittedName>
</protein>
<keyword evidence="1" id="KW-0238">DNA-binding</keyword>
<organism evidence="2 3">
    <name type="scientific">bacterium (Candidatus Ratteibacteria) CG01_land_8_20_14_3_00_40_19</name>
    <dbReference type="NCBI Taxonomy" id="2014290"/>
    <lineage>
        <taxon>Bacteria</taxon>
        <taxon>Candidatus Ratteibacteria</taxon>
    </lineage>
</organism>
<dbReference type="Gene3D" id="3.30.1310.10">
    <property type="entry name" value="Nucleoid-associated protein YbaB-like domain"/>
    <property type="match status" value="1"/>
</dbReference>
<dbReference type="PANTHER" id="PTHR33449">
    <property type="entry name" value="NUCLEOID-ASSOCIATED PROTEIN YBAB"/>
    <property type="match status" value="1"/>
</dbReference>
<dbReference type="GO" id="GO:0003677">
    <property type="term" value="F:DNA binding"/>
    <property type="evidence" value="ECO:0007669"/>
    <property type="project" value="UniProtKB-KW"/>
</dbReference>
<dbReference type="Pfam" id="PF02575">
    <property type="entry name" value="YbaB_DNA_bd"/>
    <property type="match status" value="1"/>
</dbReference>
<dbReference type="Proteomes" id="UP000228886">
    <property type="component" value="Unassembled WGS sequence"/>
</dbReference>
<dbReference type="InterPro" id="IPR036894">
    <property type="entry name" value="YbaB-like_sf"/>
</dbReference>
<dbReference type="AlphaFoldDB" id="A0A2M7E8Y7"/>
<dbReference type="PIRSF" id="PIRSF004555">
    <property type="entry name" value="UCP004555"/>
    <property type="match status" value="1"/>
</dbReference>
<comment type="caution">
    <text evidence="2">The sequence shown here is derived from an EMBL/GenBank/DDBJ whole genome shotgun (WGS) entry which is preliminary data.</text>
</comment>